<organism evidence="3 4">
    <name type="scientific">Spinacia oleracea</name>
    <name type="common">Spinach</name>
    <dbReference type="NCBI Taxonomy" id="3562"/>
    <lineage>
        <taxon>Eukaryota</taxon>
        <taxon>Viridiplantae</taxon>
        <taxon>Streptophyta</taxon>
        <taxon>Embryophyta</taxon>
        <taxon>Tracheophyta</taxon>
        <taxon>Spermatophyta</taxon>
        <taxon>Magnoliopsida</taxon>
        <taxon>eudicotyledons</taxon>
        <taxon>Gunneridae</taxon>
        <taxon>Pentapetalae</taxon>
        <taxon>Caryophyllales</taxon>
        <taxon>Chenopodiaceae</taxon>
        <taxon>Chenopodioideae</taxon>
        <taxon>Anserineae</taxon>
        <taxon>Spinacia</taxon>
    </lineage>
</organism>
<dbReference type="GeneID" id="110775946"/>
<sequence>MENGKKRMAVLVGCNYPNTKYELHGCINDVVSMQKDLVDRFGFDPKSIELLVDDGSGSKALPTGVNIKMALKKIIDGAKAGDVLFFHYSGHGTLLPSKHHLKQQEEAIVPCDFNLITDVDFRQLVNGLPKGASFTILSDSCHSGGLIDKEKEQIGPNSLTPTTKHAHNLDLNISQPKPKKIQVESITDHLASLTNMVGSEIGTHLTTLFGDGASLMFRLPELDLDEQFGPHRPDSGILLSGCQTNETSADMPPVGSNGKAHGAFSYAVQSVFKAQQDPISNKDVVMLAREVLEKEGVEGQHPCLYCSDENANAHFLMWDAAQSNK</sequence>
<dbReference type="RefSeq" id="XP_021836233.1">
    <property type="nucleotide sequence ID" value="XM_021980541.2"/>
</dbReference>
<name>A0A9R0HSL2_SPIOL</name>
<keyword evidence="3" id="KW-1185">Reference proteome</keyword>
<dbReference type="PANTHER" id="PTHR48104:SF7">
    <property type="entry name" value="METACASPASE-9"/>
    <property type="match status" value="1"/>
</dbReference>
<dbReference type="GO" id="GO:0004197">
    <property type="term" value="F:cysteine-type endopeptidase activity"/>
    <property type="evidence" value="ECO:0000318"/>
    <property type="project" value="GO_Central"/>
</dbReference>
<reference evidence="4" key="2">
    <citation type="submission" date="2025-08" db="UniProtKB">
        <authorList>
            <consortium name="RefSeq"/>
        </authorList>
    </citation>
    <scope>IDENTIFICATION</scope>
    <source>
        <tissue evidence="4">Leaf</tissue>
    </source>
</reference>
<dbReference type="InterPro" id="IPR050452">
    <property type="entry name" value="Metacaspase"/>
</dbReference>
<dbReference type="PANTHER" id="PTHR48104">
    <property type="entry name" value="METACASPASE-4"/>
    <property type="match status" value="1"/>
</dbReference>
<dbReference type="GO" id="GO:0006508">
    <property type="term" value="P:proteolysis"/>
    <property type="evidence" value="ECO:0000318"/>
    <property type="project" value="GO_Central"/>
</dbReference>
<dbReference type="Proteomes" id="UP000813463">
    <property type="component" value="Chromosome 1"/>
</dbReference>
<dbReference type="Gene3D" id="3.40.50.12660">
    <property type="match status" value="2"/>
</dbReference>
<protein>
    <submittedName>
        <fullName evidence="4">Metacaspase-9</fullName>
    </submittedName>
</protein>
<gene>
    <name evidence="4" type="primary">LOC110775946</name>
</gene>
<comment type="similarity">
    <text evidence="1">Belongs to the peptidase C14B family.</text>
</comment>
<dbReference type="InterPro" id="IPR011600">
    <property type="entry name" value="Pept_C14_caspase"/>
</dbReference>
<proteinExistence type="inferred from homology"/>
<accession>A0A9R0HSL2</accession>
<evidence type="ECO:0000259" key="2">
    <source>
        <dbReference type="Pfam" id="PF00656"/>
    </source>
</evidence>
<evidence type="ECO:0000313" key="4">
    <source>
        <dbReference type="RefSeq" id="XP_021836233.1"/>
    </source>
</evidence>
<dbReference type="AlphaFoldDB" id="A0A9R0HSL2"/>
<reference evidence="3" key="1">
    <citation type="journal article" date="2021" name="Nat. Commun.">
        <title>Genomic analyses provide insights into spinach domestication and the genetic basis of agronomic traits.</title>
        <authorList>
            <person name="Cai X."/>
            <person name="Sun X."/>
            <person name="Xu C."/>
            <person name="Sun H."/>
            <person name="Wang X."/>
            <person name="Ge C."/>
            <person name="Zhang Z."/>
            <person name="Wang Q."/>
            <person name="Fei Z."/>
            <person name="Jiao C."/>
            <person name="Wang Q."/>
        </authorList>
    </citation>
    <scope>NUCLEOTIDE SEQUENCE [LARGE SCALE GENOMIC DNA]</scope>
    <source>
        <strain evidence="3">cv. Varoflay</strain>
    </source>
</reference>
<dbReference type="KEGG" id="soe:110775946"/>
<evidence type="ECO:0000256" key="1">
    <source>
        <dbReference type="ARBA" id="ARBA00009005"/>
    </source>
</evidence>
<dbReference type="OrthoDB" id="3223806at2759"/>
<dbReference type="GO" id="GO:0005737">
    <property type="term" value="C:cytoplasm"/>
    <property type="evidence" value="ECO:0000318"/>
    <property type="project" value="GO_Central"/>
</dbReference>
<feature type="domain" description="Peptidase C14 caspase" evidence="2">
    <location>
        <begin position="6"/>
        <end position="307"/>
    </location>
</feature>
<evidence type="ECO:0000313" key="3">
    <source>
        <dbReference type="Proteomes" id="UP000813463"/>
    </source>
</evidence>
<dbReference type="Pfam" id="PF00656">
    <property type="entry name" value="Peptidase_C14"/>
    <property type="match status" value="1"/>
</dbReference>